<evidence type="ECO:0000259" key="3">
    <source>
        <dbReference type="PROSITE" id="PS51186"/>
    </source>
</evidence>
<dbReference type="RefSeq" id="WP_090842441.1">
    <property type="nucleotide sequence ID" value="NZ_FNIL01000004.1"/>
</dbReference>
<gene>
    <name evidence="4" type="ORF">SAMN04488053_10421</name>
</gene>
<dbReference type="CDD" id="cd04301">
    <property type="entry name" value="NAT_SF"/>
    <property type="match status" value="1"/>
</dbReference>
<dbReference type="InterPro" id="IPR051556">
    <property type="entry name" value="N-term/lysine_N-AcTrnsfr"/>
</dbReference>
<evidence type="ECO:0000256" key="1">
    <source>
        <dbReference type="ARBA" id="ARBA00022679"/>
    </source>
</evidence>
<keyword evidence="2" id="KW-0012">Acyltransferase</keyword>
<dbReference type="GO" id="GO:0016747">
    <property type="term" value="F:acyltransferase activity, transferring groups other than amino-acyl groups"/>
    <property type="evidence" value="ECO:0007669"/>
    <property type="project" value="InterPro"/>
</dbReference>
<name>A0A1H0EQK5_9BACI</name>
<dbReference type="InterPro" id="IPR000182">
    <property type="entry name" value="GNAT_dom"/>
</dbReference>
<keyword evidence="1 4" id="KW-0808">Transferase</keyword>
<organism evidence="4 5">
    <name type="scientific">Alkalicoccus daliensis</name>
    <dbReference type="NCBI Taxonomy" id="745820"/>
    <lineage>
        <taxon>Bacteria</taxon>
        <taxon>Bacillati</taxon>
        <taxon>Bacillota</taxon>
        <taxon>Bacilli</taxon>
        <taxon>Bacillales</taxon>
        <taxon>Bacillaceae</taxon>
        <taxon>Alkalicoccus</taxon>
    </lineage>
</organism>
<dbReference type="AlphaFoldDB" id="A0A1H0EQK5"/>
<dbReference type="PANTHER" id="PTHR42919">
    <property type="entry name" value="N-ALPHA-ACETYLTRANSFERASE"/>
    <property type="match status" value="1"/>
</dbReference>
<dbReference type="OrthoDB" id="9796129at2"/>
<proteinExistence type="predicted"/>
<feature type="domain" description="N-acetyltransferase" evidence="3">
    <location>
        <begin position="6"/>
        <end position="153"/>
    </location>
</feature>
<dbReference type="InterPro" id="IPR016181">
    <property type="entry name" value="Acyl_CoA_acyltransferase"/>
</dbReference>
<dbReference type="PANTHER" id="PTHR42919:SF8">
    <property type="entry name" value="N-ALPHA-ACETYLTRANSFERASE 50"/>
    <property type="match status" value="1"/>
</dbReference>
<dbReference type="Pfam" id="PF00583">
    <property type="entry name" value="Acetyltransf_1"/>
    <property type="match status" value="1"/>
</dbReference>
<evidence type="ECO:0000256" key="2">
    <source>
        <dbReference type="ARBA" id="ARBA00023315"/>
    </source>
</evidence>
<dbReference type="EMBL" id="FNIL01000004">
    <property type="protein sequence ID" value="SDN84652.1"/>
    <property type="molecule type" value="Genomic_DNA"/>
</dbReference>
<sequence length="153" mass="17513">MAVQFQRLKSSSEGVKQLRELNQLYAEAFNDQEVYSGNKPSDKYLLRNLAKDSMFICTASFEGKVVAGLTAYVIEKMEQENCEIYIYDLAVDKNFRRQKIAARLLKYLIAEGKNIGAAAVFIQADREDAPAVALYESFGDREEVYHFDIYLKK</sequence>
<accession>A0A1H0EQK5</accession>
<dbReference type="SUPFAM" id="SSF55729">
    <property type="entry name" value="Acyl-CoA N-acyltransferases (Nat)"/>
    <property type="match status" value="1"/>
</dbReference>
<dbReference type="Gene3D" id="3.40.630.30">
    <property type="match status" value="1"/>
</dbReference>
<protein>
    <submittedName>
        <fullName evidence="4">Aminoglycoside 3-N-acetyltransferase I</fullName>
    </submittedName>
</protein>
<keyword evidence="5" id="KW-1185">Reference proteome</keyword>
<evidence type="ECO:0000313" key="5">
    <source>
        <dbReference type="Proteomes" id="UP000198778"/>
    </source>
</evidence>
<reference evidence="5" key="1">
    <citation type="submission" date="2016-10" db="EMBL/GenBank/DDBJ databases">
        <authorList>
            <person name="Varghese N."/>
            <person name="Submissions S."/>
        </authorList>
    </citation>
    <scope>NUCLEOTIDE SEQUENCE [LARGE SCALE GENOMIC DNA]</scope>
    <source>
        <strain evidence="5">CGMCC 1.10369</strain>
    </source>
</reference>
<dbReference type="Proteomes" id="UP000198778">
    <property type="component" value="Unassembled WGS sequence"/>
</dbReference>
<dbReference type="STRING" id="745820.SAMN04488053_10421"/>
<dbReference type="PROSITE" id="PS51186">
    <property type="entry name" value="GNAT"/>
    <property type="match status" value="1"/>
</dbReference>
<evidence type="ECO:0000313" key="4">
    <source>
        <dbReference type="EMBL" id="SDN84652.1"/>
    </source>
</evidence>